<organism evidence="1 2">
    <name type="scientific">Leptospira kirschneri str. H1</name>
    <dbReference type="NCBI Taxonomy" id="1049966"/>
    <lineage>
        <taxon>Bacteria</taxon>
        <taxon>Pseudomonadati</taxon>
        <taxon>Spirochaetota</taxon>
        <taxon>Spirochaetia</taxon>
        <taxon>Leptospirales</taxon>
        <taxon>Leptospiraceae</taxon>
        <taxon>Leptospira</taxon>
    </lineage>
</organism>
<dbReference type="SUPFAM" id="SSF48452">
    <property type="entry name" value="TPR-like"/>
    <property type="match status" value="1"/>
</dbReference>
<dbReference type="EMBL" id="AHMY02000029">
    <property type="protein sequence ID" value="EKO16289.1"/>
    <property type="molecule type" value="Genomic_DNA"/>
</dbReference>
<evidence type="ECO:0000313" key="2">
    <source>
        <dbReference type="Proteomes" id="UP000006253"/>
    </source>
</evidence>
<gene>
    <name evidence="1" type="ORF">LEP1GSC081_1913</name>
</gene>
<dbReference type="Proteomes" id="UP000006253">
    <property type="component" value="Unassembled WGS sequence"/>
</dbReference>
<dbReference type="RefSeq" id="WP_004765062.1">
    <property type="nucleotide sequence ID" value="NZ_AHMY02000029.1"/>
</dbReference>
<accession>A0A0E2B4R0</accession>
<evidence type="ECO:0000313" key="1">
    <source>
        <dbReference type="EMBL" id="EKO16289.1"/>
    </source>
</evidence>
<sequence>MGQNLAISNPSSIEETAWELFETGSYEEVIEIAKKNSNHVFLNHLSGIAGFESGSNYEINYFLKGSSVLTPLLEAYLLKEAGKSREAAKKYLTYFKSSSVPISYSILKTGILVSEDAVDFKTVLDLISVYKIRFSDDSFCKSEFFSNYHLRNYKEAVQVFAENVKRLSEERDVMGALGLAFVYMGKFDEAKSVLEKIPGYEELPTFDEKKKEFSEKIASIPKMEAKRKSLSMQELIDLGFAYLFSENFKKAEEVFSELVSAHS</sequence>
<comment type="caution">
    <text evidence="1">The sequence shown here is derived from an EMBL/GenBank/DDBJ whole genome shotgun (WGS) entry which is preliminary data.</text>
</comment>
<evidence type="ECO:0008006" key="3">
    <source>
        <dbReference type="Google" id="ProtNLM"/>
    </source>
</evidence>
<protein>
    <recommendedName>
        <fullName evidence="3">Tetratricopeptide repeat protein</fullName>
    </recommendedName>
</protein>
<dbReference type="AlphaFoldDB" id="A0A0E2B4R0"/>
<dbReference type="InterPro" id="IPR011990">
    <property type="entry name" value="TPR-like_helical_dom_sf"/>
</dbReference>
<proteinExistence type="predicted"/>
<reference evidence="1 2" key="1">
    <citation type="submission" date="2012-10" db="EMBL/GenBank/DDBJ databases">
        <authorList>
            <person name="Harkins D.M."/>
            <person name="Durkin A.S."/>
            <person name="Brinkac L.M."/>
            <person name="Selengut J.D."/>
            <person name="Sanka R."/>
            <person name="DePew J."/>
            <person name="Purushe J."/>
            <person name="Peacock S.J."/>
            <person name="Thaipadungpanit J."/>
            <person name="Wuthiekanun V.W."/>
            <person name="Day N.P."/>
            <person name="Vinetz J.M."/>
            <person name="Sutton G.G."/>
            <person name="Nelson W.C."/>
            <person name="Fouts D.E."/>
        </authorList>
    </citation>
    <scope>NUCLEOTIDE SEQUENCE [LARGE SCALE GENOMIC DNA]</scope>
    <source>
        <strain evidence="1 2">H1</strain>
    </source>
</reference>
<dbReference type="Gene3D" id="1.25.40.10">
    <property type="entry name" value="Tetratricopeptide repeat domain"/>
    <property type="match status" value="1"/>
</dbReference>
<name>A0A0E2B4R0_9LEPT</name>